<dbReference type="EMBL" id="JH651384">
    <property type="protein sequence ID" value="EIJ34624.1"/>
    <property type="molecule type" value="Genomic_DNA"/>
</dbReference>
<proteinExistence type="predicted"/>
<protein>
    <submittedName>
        <fullName evidence="2">Uncharacterized protein</fullName>
    </submittedName>
</protein>
<dbReference type="Proteomes" id="UP000005317">
    <property type="component" value="Unassembled WGS sequence"/>
</dbReference>
<feature type="signal peptide" evidence="1">
    <location>
        <begin position="1"/>
        <end position="37"/>
    </location>
</feature>
<keyword evidence="1" id="KW-0732">Signal</keyword>
<dbReference type="RefSeq" id="WP_002708552.1">
    <property type="nucleotide sequence ID" value="NZ_JH651384.1"/>
</dbReference>
<feature type="chain" id="PRO_5024788552" evidence="1">
    <location>
        <begin position="38"/>
        <end position="234"/>
    </location>
</feature>
<dbReference type="AlphaFoldDB" id="A0A656HF48"/>
<organism evidence="2 3">
    <name type="scientific">Thiothrix nivea (strain ATCC 35100 / DSM 5205 / JP2)</name>
    <dbReference type="NCBI Taxonomy" id="870187"/>
    <lineage>
        <taxon>Bacteria</taxon>
        <taxon>Pseudomonadati</taxon>
        <taxon>Pseudomonadota</taxon>
        <taxon>Gammaproteobacteria</taxon>
        <taxon>Thiotrichales</taxon>
        <taxon>Thiotrichaceae</taxon>
        <taxon>Thiothrix</taxon>
    </lineage>
</organism>
<evidence type="ECO:0000256" key="1">
    <source>
        <dbReference type="SAM" id="SignalP"/>
    </source>
</evidence>
<name>A0A656HF48_THINJ</name>
<reference evidence="3" key="1">
    <citation type="journal article" date="2011" name="Stand. Genomic Sci.">
        <title>Genome sequence of the filamentous, gliding Thiothrix nivea neotype strain (JP2(T)).</title>
        <authorList>
            <person name="Lapidus A."/>
            <person name="Nolan M."/>
            <person name="Lucas S."/>
            <person name="Glavina Del Rio T."/>
            <person name="Tice H."/>
            <person name="Cheng J.F."/>
            <person name="Tapia R."/>
            <person name="Han C."/>
            <person name="Goodwin L."/>
            <person name="Pitluck S."/>
            <person name="Liolios K."/>
            <person name="Pagani I."/>
            <person name="Ivanova N."/>
            <person name="Huntemann M."/>
            <person name="Mavromatis K."/>
            <person name="Mikhailova N."/>
            <person name="Pati A."/>
            <person name="Chen A."/>
            <person name="Palaniappan K."/>
            <person name="Land M."/>
            <person name="Brambilla E.M."/>
            <person name="Rohde M."/>
            <person name="Abt B."/>
            <person name="Verbarg S."/>
            <person name="Goker M."/>
            <person name="Bristow J."/>
            <person name="Eisen J.A."/>
            <person name="Markowitz V."/>
            <person name="Hugenholtz P."/>
            <person name="Kyrpides N.C."/>
            <person name="Klenk H.P."/>
            <person name="Woyke T."/>
        </authorList>
    </citation>
    <scope>NUCLEOTIDE SEQUENCE [LARGE SCALE GENOMIC DNA]</scope>
    <source>
        <strain evidence="3">ATCC 35100 / DSM 5205 / JP2</strain>
    </source>
</reference>
<accession>A0A656HF48</accession>
<evidence type="ECO:0000313" key="3">
    <source>
        <dbReference type="Proteomes" id="UP000005317"/>
    </source>
</evidence>
<dbReference type="OrthoDB" id="8900331at2"/>
<evidence type="ECO:0000313" key="2">
    <source>
        <dbReference type="EMBL" id="EIJ34624.1"/>
    </source>
</evidence>
<keyword evidence="3" id="KW-1185">Reference proteome</keyword>
<gene>
    <name evidence="2" type="ORF">Thini_2052</name>
</gene>
<sequence precursor="true">MKQRTRHLPYISWFSTKLKWRVLLGAVLASSSGGASAVFTFTSNLGNNDPRVITMTVGSPLSGVVNRVTFDVSGSNVSSSSSSITGSTDAPATSVADGVLVEVATLSPKVTGGGGGSGVTVTLVANSSAGFTCVAGSGCGATIIPATSVSWVSYLQETSSLAGQDIQDGAFTGSGSQLLAQFQTGTPGNNGNGSSSNSKGSATLSNILVFSYDNATLYPAGQYSGRVTFTATIP</sequence>